<proteinExistence type="predicted"/>
<keyword evidence="5" id="KW-0406">Ion transport</keyword>
<name>A0A382HZ38_9ZZZZ</name>
<evidence type="ECO:0000259" key="7">
    <source>
        <dbReference type="PROSITE" id="PS51201"/>
    </source>
</evidence>
<accession>A0A382HZ38</accession>
<dbReference type="PROSITE" id="PS51202">
    <property type="entry name" value="RCK_C"/>
    <property type="match status" value="2"/>
</dbReference>
<evidence type="ECO:0000256" key="3">
    <source>
        <dbReference type="ARBA" id="ARBA00022958"/>
    </source>
</evidence>
<dbReference type="Pfam" id="PF02080">
    <property type="entry name" value="TrkA_C"/>
    <property type="match status" value="1"/>
</dbReference>
<dbReference type="Gene3D" id="3.30.70.1450">
    <property type="entry name" value="Regulator of K+ conductance, C-terminal domain"/>
    <property type="match status" value="2"/>
</dbReference>
<dbReference type="PANTHER" id="PTHR43833:SF5">
    <property type="entry name" value="TRK SYSTEM POTASSIUM UPTAKE PROTEIN TRKA"/>
    <property type="match status" value="1"/>
</dbReference>
<dbReference type="PROSITE" id="PS51201">
    <property type="entry name" value="RCK_N"/>
    <property type="match status" value="1"/>
</dbReference>
<dbReference type="InterPro" id="IPR036291">
    <property type="entry name" value="NAD(P)-bd_dom_sf"/>
</dbReference>
<evidence type="ECO:0000256" key="2">
    <source>
        <dbReference type="ARBA" id="ARBA00022538"/>
    </source>
</evidence>
<evidence type="ECO:0008006" key="10">
    <source>
        <dbReference type="Google" id="ProtNLM"/>
    </source>
</evidence>
<evidence type="ECO:0000259" key="8">
    <source>
        <dbReference type="PROSITE" id="PS51202"/>
    </source>
</evidence>
<dbReference type="Gene3D" id="3.40.50.720">
    <property type="entry name" value="NAD(P)-binding Rossmann-like Domain"/>
    <property type="match status" value="1"/>
</dbReference>
<feature type="domain" description="RCK N-terminal" evidence="7">
    <location>
        <begin position="61"/>
        <end position="187"/>
    </location>
</feature>
<dbReference type="GO" id="GO:0005886">
    <property type="term" value="C:plasma membrane"/>
    <property type="evidence" value="ECO:0007669"/>
    <property type="project" value="InterPro"/>
</dbReference>
<dbReference type="InterPro" id="IPR003148">
    <property type="entry name" value="RCK_N"/>
</dbReference>
<organism evidence="9">
    <name type="scientific">marine metagenome</name>
    <dbReference type="NCBI Taxonomy" id="408172"/>
    <lineage>
        <taxon>unclassified sequences</taxon>
        <taxon>metagenomes</taxon>
        <taxon>ecological metagenomes</taxon>
    </lineage>
</organism>
<keyword evidence="6" id="KW-0175">Coiled coil</keyword>
<dbReference type="InterPro" id="IPR050721">
    <property type="entry name" value="Trk_Ktr_HKT_K-transport"/>
</dbReference>
<evidence type="ECO:0000256" key="5">
    <source>
        <dbReference type="ARBA" id="ARBA00023065"/>
    </source>
</evidence>
<evidence type="ECO:0000256" key="4">
    <source>
        <dbReference type="ARBA" id="ARBA00023027"/>
    </source>
</evidence>
<dbReference type="Pfam" id="PF02254">
    <property type="entry name" value="TrkA_N"/>
    <property type="match status" value="1"/>
</dbReference>
<dbReference type="PANTHER" id="PTHR43833">
    <property type="entry name" value="POTASSIUM CHANNEL PROTEIN 2-RELATED-RELATED"/>
    <property type="match status" value="1"/>
</dbReference>
<protein>
    <recommendedName>
        <fullName evidence="10">RCK C-terminal domain-containing protein</fullName>
    </recommendedName>
</protein>
<keyword evidence="3" id="KW-0630">Potassium</keyword>
<evidence type="ECO:0000256" key="1">
    <source>
        <dbReference type="ARBA" id="ARBA00022448"/>
    </source>
</evidence>
<feature type="domain" description="RCK C-terminal" evidence="8">
    <location>
        <begin position="1"/>
        <end position="56"/>
    </location>
</feature>
<dbReference type="EMBL" id="UINC01064220">
    <property type="protein sequence ID" value="SVB92684.1"/>
    <property type="molecule type" value="Genomic_DNA"/>
</dbReference>
<dbReference type="SUPFAM" id="SSF116726">
    <property type="entry name" value="TrkA C-terminal domain-like"/>
    <property type="match status" value="2"/>
</dbReference>
<dbReference type="InterPro" id="IPR006036">
    <property type="entry name" value="K_uptake_TrkA"/>
</dbReference>
<gene>
    <name evidence="9" type="ORF">METZ01_LOCUS245538</name>
</gene>
<reference evidence="9" key="1">
    <citation type="submission" date="2018-05" db="EMBL/GenBank/DDBJ databases">
        <authorList>
            <person name="Lanie J.A."/>
            <person name="Ng W.-L."/>
            <person name="Kazmierczak K.M."/>
            <person name="Andrzejewski T.M."/>
            <person name="Davidsen T.M."/>
            <person name="Wayne K.J."/>
            <person name="Tettelin H."/>
            <person name="Glass J.I."/>
            <person name="Rusch D."/>
            <person name="Podicherti R."/>
            <person name="Tsui H.-C.T."/>
            <person name="Winkler M.E."/>
        </authorList>
    </citation>
    <scope>NUCLEOTIDE SEQUENCE</scope>
</reference>
<dbReference type="InterPro" id="IPR036721">
    <property type="entry name" value="RCK_C_sf"/>
</dbReference>
<feature type="coiled-coil region" evidence="6">
    <location>
        <begin position="79"/>
        <end position="106"/>
    </location>
</feature>
<sequence>KELSTIHDQYHFRVVALARGISTIIPQADETIRPQDQVFILARRDDMEQLMKQMRIQDRGISRMMILGGGLVGQRVAQLLEKEIEITLIENNHDRAEELAANLEKTQVIEGDGTDANVLVMAGMDRMESFVATTGDNETNIITCLLAKHLMNRGNREVQGAQGKTIALVDKEDHLVLSSTIGLDVVLNSKISAANEILKFIRRSELLSVAHLHGVDAEVVEVVASPGSEITKKPLKKLASYLKKYEIIIGGIHQNGNWEIAVGVSEVQPGSRVVLVCSSRNLRNIHKLF</sequence>
<feature type="domain" description="RCK C-terminal" evidence="8">
    <location>
        <begin position="207"/>
        <end position="289"/>
    </location>
</feature>
<dbReference type="SUPFAM" id="SSF51735">
    <property type="entry name" value="NAD(P)-binding Rossmann-fold domains"/>
    <property type="match status" value="1"/>
</dbReference>
<dbReference type="GO" id="GO:0015079">
    <property type="term" value="F:potassium ion transmembrane transporter activity"/>
    <property type="evidence" value="ECO:0007669"/>
    <property type="project" value="InterPro"/>
</dbReference>
<dbReference type="InterPro" id="IPR006037">
    <property type="entry name" value="RCK_C"/>
</dbReference>
<dbReference type="PRINTS" id="PR00335">
    <property type="entry name" value="KUPTAKETRKA"/>
</dbReference>
<keyword evidence="1" id="KW-0813">Transport</keyword>
<feature type="non-terminal residue" evidence="9">
    <location>
        <position position="1"/>
    </location>
</feature>
<evidence type="ECO:0000256" key="6">
    <source>
        <dbReference type="SAM" id="Coils"/>
    </source>
</evidence>
<evidence type="ECO:0000313" key="9">
    <source>
        <dbReference type="EMBL" id="SVB92684.1"/>
    </source>
</evidence>
<dbReference type="AlphaFoldDB" id="A0A382HZ38"/>
<keyword evidence="2" id="KW-0633">Potassium transport</keyword>
<keyword evidence="4" id="KW-0520">NAD</keyword>